<reference evidence="1" key="1">
    <citation type="submission" date="2014-09" db="EMBL/GenBank/DDBJ databases">
        <authorList>
            <person name="Magalhaes I.L.F."/>
            <person name="Oliveira U."/>
            <person name="Santos F.R."/>
            <person name="Vidigal T.H.D.A."/>
            <person name="Brescovit A.D."/>
            <person name="Santos A.J."/>
        </authorList>
    </citation>
    <scope>NUCLEOTIDE SEQUENCE</scope>
    <source>
        <tissue evidence="1">Shoot tissue taken approximately 20 cm above the soil surface</tissue>
    </source>
</reference>
<organism evidence="1">
    <name type="scientific">Arundo donax</name>
    <name type="common">Giant reed</name>
    <name type="synonym">Donax arundinaceus</name>
    <dbReference type="NCBI Taxonomy" id="35708"/>
    <lineage>
        <taxon>Eukaryota</taxon>
        <taxon>Viridiplantae</taxon>
        <taxon>Streptophyta</taxon>
        <taxon>Embryophyta</taxon>
        <taxon>Tracheophyta</taxon>
        <taxon>Spermatophyta</taxon>
        <taxon>Magnoliopsida</taxon>
        <taxon>Liliopsida</taxon>
        <taxon>Poales</taxon>
        <taxon>Poaceae</taxon>
        <taxon>PACMAD clade</taxon>
        <taxon>Arundinoideae</taxon>
        <taxon>Arundineae</taxon>
        <taxon>Arundo</taxon>
    </lineage>
</organism>
<evidence type="ECO:0000313" key="1">
    <source>
        <dbReference type="EMBL" id="JAD40670.1"/>
    </source>
</evidence>
<accession>A0A0A8ZV86</accession>
<sequence>MKEKKVVRRCQQSILYGLKYACLGLPFNRNVQLL</sequence>
<name>A0A0A8ZV86_ARUDO</name>
<dbReference type="EMBL" id="GBRH01257225">
    <property type="protein sequence ID" value="JAD40670.1"/>
    <property type="molecule type" value="Transcribed_RNA"/>
</dbReference>
<protein>
    <submittedName>
        <fullName evidence="1">Uncharacterized protein</fullName>
    </submittedName>
</protein>
<reference evidence="1" key="2">
    <citation type="journal article" date="2015" name="Data Brief">
        <title>Shoot transcriptome of the giant reed, Arundo donax.</title>
        <authorList>
            <person name="Barrero R.A."/>
            <person name="Guerrero F.D."/>
            <person name="Moolhuijzen P."/>
            <person name="Goolsby J.A."/>
            <person name="Tidwell J."/>
            <person name="Bellgard S.E."/>
            <person name="Bellgard M.I."/>
        </authorList>
    </citation>
    <scope>NUCLEOTIDE SEQUENCE</scope>
    <source>
        <tissue evidence="1">Shoot tissue taken approximately 20 cm above the soil surface</tissue>
    </source>
</reference>
<proteinExistence type="predicted"/>
<dbReference type="AlphaFoldDB" id="A0A0A8ZV86"/>